<dbReference type="Proteomes" id="UP000247689">
    <property type="component" value="Unassembled WGS sequence"/>
</dbReference>
<dbReference type="AlphaFoldDB" id="A0A318D3J9"/>
<sequence length="112" mass="11132">MKLLTTLSLAALLAVAGSAATAHERGKLVVKNDSRDATAVGGEMISESFSAGLFSASGSYLEMAGSRANAGSVVVNGCPCRKKTVIHNKSRGALAVGAANAGSVVINAGLLD</sequence>
<name>A0A318D3J9_9GAMM</name>
<keyword evidence="3" id="KW-1185">Reference proteome</keyword>
<accession>A0A318D3J9</accession>
<proteinExistence type="predicted"/>
<feature type="signal peptide" evidence="1">
    <location>
        <begin position="1"/>
        <end position="22"/>
    </location>
</feature>
<reference evidence="2 3" key="1">
    <citation type="submission" date="2018-05" db="EMBL/GenBank/DDBJ databases">
        <title>Kangiella spongicola genome sequence.</title>
        <authorList>
            <person name="Maclea K.S."/>
            <person name="Goen A.E."/>
            <person name="Kelley C."/>
            <person name="Underriner A."/>
            <person name="Silverwood T."/>
            <person name="Trachtenberg A.M."/>
        </authorList>
    </citation>
    <scope>NUCLEOTIDE SEQUENCE [LARGE SCALE GENOMIC DNA]</scope>
    <source>
        <strain evidence="2 3">ATCC BAA-2076</strain>
    </source>
</reference>
<evidence type="ECO:0000256" key="1">
    <source>
        <dbReference type="SAM" id="SignalP"/>
    </source>
</evidence>
<keyword evidence="1" id="KW-0732">Signal</keyword>
<comment type="caution">
    <text evidence="2">The sequence shown here is derived from an EMBL/GenBank/DDBJ whole genome shotgun (WGS) entry which is preliminary data.</text>
</comment>
<feature type="chain" id="PRO_5016440167" evidence="1">
    <location>
        <begin position="23"/>
        <end position="112"/>
    </location>
</feature>
<evidence type="ECO:0000313" key="2">
    <source>
        <dbReference type="EMBL" id="PXF63892.1"/>
    </source>
</evidence>
<protein>
    <submittedName>
        <fullName evidence="2">Uncharacterized protein</fullName>
    </submittedName>
</protein>
<dbReference type="RefSeq" id="WP_110199379.1">
    <property type="nucleotide sequence ID" value="NZ_QICH01000001.1"/>
</dbReference>
<evidence type="ECO:0000313" key="3">
    <source>
        <dbReference type="Proteomes" id="UP000247689"/>
    </source>
</evidence>
<dbReference type="EMBL" id="QICH01000001">
    <property type="protein sequence ID" value="PXF63892.1"/>
    <property type="molecule type" value="Genomic_DNA"/>
</dbReference>
<gene>
    <name evidence="2" type="ORF">DL796_01760</name>
</gene>
<organism evidence="2 3">
    <name type="scientific">Kangiella spongicola</name>
    <dbReference type="NCBI Taxonomy" id="796379"/>
    <lineage>
        <taxon>Bacteria</taxon>
        <taxon>Pseudomonadati</taxon>
        <taxon>Pseudomonadota</taxon>
        <taxon>Gammaproteobacteria</taxon>
        <taxon>Kangiellales</taxon>
        <taxon>Kangiellaceae</taxon>
        <taxon>Kangiella</taxon>
    </lineage>
</organism>